<proteinExistence type="predicted"/>
<evidence type="ECO:0008006" key="4">
    <source>
        <dbReference type="Google" id="ProtNLM"/>
    </source>
</evidence>
<feature type="transmembrane region" description="Helical" evidence="1">
    <location>
        <begin position="49"/>
        <end position="69"/>
    </location>
</feature>
<evidence type="ECO:0000313" key="3">
    <source>
        <dbReference type="Proteomes" id="UP000078003"/>
    </source>
</evidence>
<comment type="caution">
    <text evidence="2">The sequence shown here is derived from an EMBL/GenBank/DDBJ whole genome shotgun (WGS) entry which is preliminary data.</text>
</comment>
<name>A0A1A9RGP9_EIKCO</name>
<sequence length="107" mass="12082">MYVIYGLYALGVISFTMPTIIGAIVAYVKRDDMRGTIYFDHIQFLLRTFWGSLIGFAVGFLLVITFIGAILGVPLLVVVCFWYLFRVVVGIVRLIDNQPVTPDGWLM</sequence>
<dbReference type="AlphaFoldDB" id="A0A1A9RGP9"/>
<feature type="transmembrane region" description="Helical" evidence="1">
    <location>
        <begin position="75"/>
        <end position="95"/>
    </location>
</feature>
<protein>
    <recommendedName>
        <fullName evidence="4">DUF4870 domain-containing protein</fullName>
    </recommendedName>
</protein>
<dbReference type="EMBL" id="LXSF01000003">
    <property type="protein sequence ID" value="OAM17103.1"/>
    <property type="molecule type" value="Genomic_DNA"/>
</dbReference>
<accession>A0A1A9RGP9</accession>
<keyword evidence="1" id="KW-0812">Transmembrane</keyword>
<reference evidence="3" key="1">
    <citation type="submission" date="2016-05" db="EMBL/GenBank/DDBJ databases">
        <title>Draft genome of Corynebacterium afermentans subsp. afermentans LCDC 88199T.</title>
        <authorList>
            <person name="Bernier A.-M."/>
            <person name="Bernard K."/>
        </authorList>
    </citation>
    <scope>NUCLEOTIDE SEQUENCE [LARGE SCALE GENOMIC DNA]</scope>
    <source>
        <strain evidence="3">NML01-0328</strain>
    </source>
</reference>
<keyword evidence="1" id="KW-0472">Membrane</keyword>
<feature type="transmembrane region" description="Helical" evidence="1">
    <location>
        <begin position="6"/>
        <end position="28"/>
    </location>
</feature>
<evidence type="ECO:0000256" key="1">
    <source>
        <dbReference type="SAM" id="Phobius"/>
    </source>
</evidence>
<dbReference type="Proteomes" id="UP000078003">
    <property type="component" value="Unassembled WGS sequence"/>
</dbReference>
<evidence type="ECO:0000313" key="2">
    <source>
        <dbReference type="EMBL" id="OAM17103.1"/>
    </source>
</evidence>
<organism evidence="2 3">
    <name type="scientific">Eikenella corrodens</name>
    <dbReference type="NCBI Taxonomy" id="539"/>
    <lineage>
        <taxon>Bacteria</taxon>
        <taxon>Pseudomonadati</taxon>
        <taxon>Pseudomonadota</taxon>
        <taxon>Betaproteobacteria</taxon>
        <taxon>Neisseriales</taxon>
        <taxon>Neisseriaceae</taxon>
        <taxon>Eikenella</taxon>
    </lineage>
</organism>
<keyword evidence="1" id="KW-1133">Transmembrane helix</keyword>
<gene>
    <name evidence="2" type="ORF">A7P85_04080</name>
</gene>